<evidence type="ECO:0000313" key="3">
    <source>
        <dbReference type="EMBL" id="PSU35225.1"/>
    </source>
</evidence>
<keyword evidence="4" id="KW-1185">Reference proteome</keyword>
<dbReference type="PANTHER" id="PTHR35535:SF1">
    <property type="entry name" value="HEAT SHOCK PROTEIN HSLJ"/>
    <property type="match status" value="1"/>
</dbReference>
<dbReference type="PANTHER" id="PTHR35535">
    <property type="entry name" value="HEAT SHOCK PROTEIN HSLJ"/>
    <property type="match status" value="1"/>
</dbReference>
<gene>
    <name evidence="3" type="ORF">C9I99_07945</name>
</gene>
<keyword evidence="1" id="KW-0732">Signal</keyword>
<dbReference type="Pfam" id="PF03724">
    <property type="entry name" value="META"/>
    <property type="match status" value="1"/>
</dbReference>
<reference evidence="3 4" key="1">
    <citation type="submission" date="2018-03" db="EMBL/GenBank/DDBJ databases">
        <title>Whole genome sequencing of Histamine producing bacteria.</title>
        <authorList>
            <person name="Butler K."/>
        </authorList>
    </citation>
    <scope>NUCLEOTIDE SEQUENCE [LARGE SCALE GENOMIC DNA]</scope>
    <source>
        <strain evidence="3 4">JCM 13586</strain>
    </source>
</reference>
<evidence type="ECO:0000256" key="1">
    <source>
        <dbReference type="SAM" id="SignalP"/>
    </source>
</evidence>
<organism evidence="3 4">
    <name type="scientific">Photobacterium lutimaris</name>
    <dbReference type="NCBI Taxonomy" id="388278"/>
    <lineage>
        <taxon>Bacteria</taxon>
        <taxon>Pseudomonadati</taxon>
        <taxon>Pseudomonadota</taxon>
        <taxon>Gammaproteobacteria</taxon>
        <taxon>Vibrionales</taxon>
        <taxon>Vibrionaceae</taxon>
        <taxon>Photobacterium</taxon>
    </lineage>
</organism>
<name>A0A2T3J2C4_9GAMM</name>
<feature type="signal peptide" evidence="1">
    <location>
        <begin position="1"/>
        <end position="19"/>
    </location>
</feature>
<dbReference type="AlphaFoldDB" id="A0A2T3J2C4"/>
<comment type="caution">
    <text evidence="3">The sequence shown here is derived from an EMBL/GenBank/DDBJ whole genome shotgun (WGS) entry which is preliminary data.</text>
</comment>
<feature type="domain" description="DUF306" evidence="2">
    <location>
        <begin position="35"/>
        <end position="141"/>
    </location>
</feature>
<dbReference type="InterPro" id="IPR005184">
    <property type="entry name" value="DUF306_Meta_HslJ"/>
</dbReference>
<dbReference type="Gene3D" id="2.40.128.270">
    <property type="match status" value="1"/>
</dbReference>
<dbReference type="OrthoDB" id="5600341at2"/>
<feature type="chain" id="PRO_5015628731" evidence="1">
    <location>
        <begin position="20"/>
        <end position="147"/>
    </location>
</feature>
<dbReference type="PROSITE" id="PS51257">
    <property type="entry name" value="PROKAR_LIPOPROTEIN"/>
    <property type="match status" value="1"/>
</dbReference>
<proteinExistence type="predicted"/>
<evidence type="ECO:0000259" key="2">
    <source>
        <dbReference type="Pfam" id="PF03724"/>
    </source>
</evidence>
<protein>
    <submittedName>
        <fullName evidence="3">Heat-shock protein HslJ</fullName>
    </submittedName>
</protein>
<dbReference type="InterPro" id="IPR038670">
    <property type="entry name" value="HslJ-like_sf"/>
</dbReference>
<evidence type="ECO:0000313" key="4">
    <source>
        <dbReference type="Proteomes" id="UP000241222"/>
    </source>
</evidence>
<dbReference type="InterPro" id="IPR053147">
    <property type="entry name" value="Hsp_HslJ-like"/>
</dbReference>
<dbReference type="EMBL" id="PYMH01000002">
    <property type="protein sequence ID" value="PSU35225.1"/>
    <property type="molecule type" value="Genomic_DNA"/>
</dbReference>
<accession>A0A2T3J2C4</accession>
<sequence>MKKRFFAVLALPAILAACASNTESEPTNSMITNTDLAAYNWVLNKVDGNELEIAEPFQVPNLQLSTDLGANGHAGCNRYFGQAELNEGKLRIENMGMTMMACPEPAMELERVMSATLMDWSTATVAGNQLTLTGIEHTLTFTRTDAE</sequence>
<dbReference type="Proteomes" id="UP000241222">
    <property type="component" value="Unassembled WGS sequence"/>
</dbReference>